<dbReference type="InterPro" id="IPR000719">
    <property type="entry name" value="Prot_kinase_dom"/>
</dbReference>
<comment type="catalytic activity">
    <reaction evidence="3">
        <text>L-threonyl-[protein] + ATP = O-phospho-L-threonyl-[protein] + ADP + H(+)</text>
        <dbReference type="Rhea" id="RHEA:46608"/>
        <dbReference type="Rhea" id="RHEA-COMP:11060"/>
        <dbReference type="Rhea" id="RHEA-COMP:11605"/>
        <dbReference type="ChEBI" id="CHEBI:15378"/>
        <dbReference type="ChEBI" id="CHEBI:30013"/>
        <dbReference type="ChEBI" id="CHEBI:30616"/>
        <dbReference type="ChEBI" id="CHEBI:61977"/>
        <dbReference type="ChEBI" id="CHEBI:456216"/>
        <dbReference type="EC" id="2.7.11.1"/>
    </reaction>
</comment>
<gene>
    <name evidence="7" type="primary">SPOSA6832_03644</name>
</gene>
<dbReference type="OrthoDB" id="3359639at2759"/>
<evidence type="ECO:0000256" key="2">
    <source>
        <dbReference type="ARBA" id="ARBA00038271"/>
    </source>
</evidence>
<name>A0A0D6EPJ5_SPOSA</name>
<dbReference type="Pfam" id="PF00069">
    <property type="entry name" value="Pkinase"/>
    <property type="match status" value="1"/>
</dbReference>
<dbReference type="PANTHER" id="PTHR22988:SF71">
    <property type="entry name" value="CITRON RHO-INTERACTING KINASE"/>
    <property type="match status" value="1"/>
</dbReference>
<protein>
    <submittedName>
        <fullName evidence="7">SPOSA6832_03644-mRNA-1:cds</fullName>
    </submittedName>
</protein>
<dbReference type="Gene3D" id="1.10.510.10">
    <property type="entry name" value="Transferase(Phosphotransferase) domain 1"/>
    <property type="match status" value="1"/>
</dbReference>
<dbReference type="SUPFAM" id="SSF56112">
    <property type="entry name" value="Protein kinase-like (PK-like)"/>
    <property type="match status" value="1"/>
</dbReference>
<keyword evidence="8" id="KW-1185">Reference proteome</keyword>
<keyword evidence="1" id="KW-0597">Phosphoprotein</keyword>
<sequence length="533" mass="59380">MRAKLPPPLKRVSSAALSVDDFRSLSTLSRSGPFSCVELVAAESSLTGRQQPIPGKVYVMKTVDRRWAFRMRQQQSPLHELAILRLGSSSFHHSFSSHHSRIPRLIASFLSPTSFHLVLDHAPGGDLWTLLEQQMDGKDPSCGEGLPEEWVRSWMRELVEAVEWLHEAGWAHRDIKPHNLLLLANGHLQLTDFGSAAPITSFPSTSATSPSVYSSIARKYCLALVGTPDYIAPEVLHYAERVAEDSKDFDAATAEEFGEERAYGAEVDWWACGVVMYEVRMFFPSTESIPETYERIVNWSEHLTFPASSSVSRDAEGFIRSFFSSPGLSILRSSPGTADAAKKEEGRYWEAAAWGGCVELPEAGEFEVAAGEHEAPHQSEQQSHALSPAKPSEPSFGSPRWAYETPARPLRRPSPSGTDVAGDAPASSGRSRRMLSDVEAWKEMQEHAWEVGTTAKRKMAPRSDGSAHQQQPPTPMVLPRREEVVSPGQEKEKRVIGSLEKRQKEMVEKLEEMDRKYKGLFELAAKEQEGQRR</sequence>
<evidence type="ECO:0000256" key="4">
    <source>
        <dbReference type="ARBA" id="ARBA00048679"/>
    </source>
</evidence>
<evidence type="ECO:0000313" key="7">
    <source>
        <dbReference type="EMBL" id="CEQ41859.1"/>
    </source>
</evidence>
<comment type="catalytic activity">
    <reaction evidence="4">
        <text>L-seryl-[protein] + ATP = O-phospho-L-seryl-[protein] + ADP + H(+)</text>
        <dbReference type="Rhea" id="RHEA:17989"/>
        <dbReference type="Rhea" id="RHEA-COMP:9863"/>
        <dbReference type="Rhea" id="RHEA-COMP:11604"/>
        <dbReference type="ChEBI" id="CHEBI:15378"/>
        <dbReference type="ChEBI" id="CHEBI:29999"/>
        <dbReference type="ChEBI" id="CHEBI:30616"/>
        <dbReference type="ChEBI" id="CHEBI:83421"/>
        <dbReference type="ChEBI" id="CHEBI:456216"/>
        <dbReference type="EC" id="2.7.11.1"/>
    </reaction>
</comment>
<dbReference type="GO" id="GO:0031032">
    <property type="term" value="P:actomyosin structure organization"/>
    <property type="evidence" value="ECO:0007669"/>
    <property type="project" value="TreeGrafter"/>
</dbReference>
<dbReference type="InterPro" id="IPR050839">
    <property type="entry name" value="Rho-assoc_Ser/Thr_Kinase"/>
</dbReference>
<dbReference type="Gene3D" id="3.30.200.20">
    <property type="entry name" value="Phosphorylase Kinase, domain 1"/>
    <property type="match status" value="1"/>
</dbReference>
<feature type="compositionally biased region" description="Basic and acidic residues" evidence="5">
    <location>
        <begin position="479"/>
        <end position="499"/>
    </location>
</feature>
<reference evidence="8" key="1">
    <citation type="submission" date="2015-02" db="EMBL/GenBank/DDBJ databases">
        <authorList>
            <person name="Gon?alves P."/>
        </authorList>
    </citation>
    <scope>NUCLEOTIDE SEQUENCE [LARGE SCALE GENOMIC DNA]</scope>
</reference>
<accession>A0A0D6EPJ5</accession>
<dbReference type="PANTHER" id="PTHR22988">
    <property type="entry name" value="MYOTONIC DYSTROPHY S/T KINASE-RELATED"/>
    <property type="match status" value="1"/>
</dbReference>
<evidence type="ECO:0000259" key="6">
    <source>
        <dbReference type="PROSITE" id="PS50011"/>
    </source>
</evidence>
<dbReference type="GO" id="GO:0005737">
    <property type="term" value="C:cytoplasm"/>
    <property type="evidence" value="ECO:0007669"/>
    <property type="project" value="TreeGrafter"/>
</dbReference>
<evidence type="ECO:0000256" key="5">
    <source>
        <dbReference type="SAM" id="MobiDB-lite"/>
    </source>
</evidence>
<dbReference type="PROSITE" id="PS50011">
    <property type="entry name" value="PROTEIN_KINASE_DOM"/>
    <property type="match status" value="1"/>
</dbReference>
<evidence type="ECO:0000256" key="3">
    <source>
        <dbReference type="ARBA" id="ARBA00047899"/>
    </source>
</evidence>
<feature type="domain" description="Protein kinase" evidence="6">
    <location>
        <begin position="23"/>
        <end position="348"/>
    </location>
</feature>
<proteinExistence type="inferred from homology"/>
<comment type="similarity">
    <text evidence="2">Belongs to the protein kinase superfamily. STE Ser/Thr protein kinase family. COT1 subfamily.</text>
</comment>
<feature type="region of interest" description="Disordered" evidence="5">
    <location>
        <begin position="369"/>
        <end position="434"/>
    </location>
</feature>
<dbReference type="GO" id="GO:0004674">
    <property type="term" value="F:protein serine/threonine kinase activity"/>
    <property type="evidence" value="ECO:0007669"/>
    <property type="project" value="UniProtKB-EC"/>
</dbReference>
<dbReference type="EMBL" id="CENE01000018">
    <property type="protein sequence ID" value="CEQ41859.1"/>
    <property type="molecule type" value="Genomic_DNA"/>
</dbReference>
<dbReference type="GO" id="GO:0005524">
    <property type="term" value="F:ATP binding"/>
    <property type="evidence" value="ECO:0007669"/>
    <property type="project" value="InterPro"/>
</dbReference>
<evidence type="ECO:0000313" key="8">
    <source>
        <dbReference type="Proteomes" id="UP000243876"/>
    </source>
</evidence>
<organism evidence="7 8">
    <name type="scientific">Sporidiobolus salmonicolor</name>
    <name type="common">Yeast-like fungus</name>
    <name type="synonym">Sporobolomyces salmonicolor</name>
    <dbReference type="NCBI Taxonomy" id="5005"/>
    <lineage>
        <taxon>Eukaryota</taxon>
        <taxon>Fungi</taxon>
        <taxon>Dikarya</taxon>
        <taxon>Basidiomycota</taxon>
        <taxon>Pucciniomycotina</taxon>
        <taxon>Microbotryomycetes</taxon>
        <taxon>Sporidiobolales</taxon>
        <taxon>Sporidiobolaceae</taxon>
        <taxon>Sporobolomyces</taxon>
    </lineage>
</organism>
<evidence type="ECO:0000256" key="1">
    <source>
        <dbReference type="ARBA" id="ARBA00022553"/>
    </source>
</evidence>
<dbReference type="AlphaFoldDB" id="A0A0D6EPJ5"/>
<dbReference type="SMART" id="SM00220">
    <property type="entry name" value="S_TKc"/>
    <property type="match status" value="1"/>
</dbReference>
<dbReference type="Proteomes" id="UP000243876">
    <property type="component" value="Unassembled WGS sequence"/>
</dbReference>
<dbReference type="InterPro" id="IPR011009">
    <property type="entry name" value="Kinase-like_dom_sf"/>
</dbReference>
<dbReference type="GO" id="GO:0005856">
    <property type="term" value="C:cytoskeleton"/>
    <property type="evidence" value="ECO:0007669"/>
    <property type="project" value="TreeGrafter"/>
</dbReference>
<feature type="region of interest" description="Disordered" evidence="5">
    <location>
        <begin position="458"/>
        <end position="499"/>
    </location>
</feature>